<keyword evidence="3" id="KW-1185">Reference proteome</keyword>
<evidence type="ECO:0000313" key="3">
    <source>
        <dbReference type="Proteomes" id="UP000297245"/>
    </source>
</evidence>
<evidence type="ECO:0000313" key="2">
    <source>
        <dbReference type="EMBL" id="THU82588.1"/>
    </source>
</evidence>
<reference evidence="2 3" key="1">
    <citation type="journal article" date="2019" name="Nat. Ecol. Evol.">
        <title>Megaphylogeny resolves global patterns of mushroom evolution.</title>
        <authorList>
            <person name="Varga T."/>
            <person name="Krizsan K."/>
            <person name="Foldi C."/>
            <person name="Dima B."/>
            <person name="Sanchez-Garcia M."/>
            <person name="Sanchez-Ramirez S."/>
            <person name="Szollosi G.J."/>
            <person name="Szarkandi J.G."/>
            <person name="Papp V."/>
            <person name="Albert L."/>
            <person name="Andreopoulos W."/>
            <person name="Angelini C."/>
            <person name="Antonin V."/>
            <person name="Barry K.W."/>
            <person name="Bougher N.L."/>
            <person name="Buchanan P."/>
            <person name="Buyck B."/>
            <person name="Bense V."/>
            <person name="Catcheside P."/>
            <person name="Chovatia M."/>
            <person name="Cooper J."/>
            <person name="Damon W."/>
            <person name="Desjardin D."/>
            <person name="Finy P."/>
            <person name="Geml J."/>
            <person name="Haridas S."/>
            <person name="Hughes K."/>
            <person name="Justo A."/>
            <person name="Karasinski D."/>
            <person name="Kautmanova I."/>
            <person name="Kiss B."/>
            <person name="Kocsube S."/>
            <person name="Kotiranta H."/>
            <person name="LaButti K.M."/>
            <person name="Lechner B.E."/>
            <person name="Liimatainen K."/>
            <person name="Lipzen A."/>
            <person name="Lukacs Z."/>
            <person name="Mihaltcheva S."/>
            <person name="Morgado L.N."/>
            <person name="Niskanen T."/>
            <person name="Noordeloos M.E."/>
            <person name="Ohm R.A."/>
            <person name="Ortiz-Santana B."/>
            <person name="Ovrebo C."/>
            <person name="Racz N."/>
            <person name="Riley R."/>
            <person name="Savchenko A."/>
            <person name="Shiryaev A."/>
            <person name="Soop K."/>
            <person name="Spirin V."/>
            <person name="Szebenyi C."/>
            <person name="Tomsovsky M."/>
            <person name="Tulloss R.E."/>
            <person name="Uehling J."/>
            <person name="Grigoriev I.V."/>
            <person name="Vagvolgyi C."/>
            <person name="Papp T."/>
            <person name="Martin F.M."/>
            <person name="Miettinen O."/>
            <person name="Hibbett D.S."/>
            <person name="Nagy L.G."/>
        </authorList>
    </citation>
    <scope>NUCLEOTIDE SEQUENCE [LARGE SCALE GENOMIC DNA]</scope>
    <source>
        <strain evidence="2 3">CBS 962.96</strain>
    </source>
</reference>
<name>A0A4S8L3L2_DENBC</name>
<feature type="non-terminal residue" evidence="2">
    <location>
        <position position="1"/>
    </location>
</feature>
<accession>A0A4S8L3L2</accession>
<feature type="transmembrane region" description="Helical" evidence="1">
    <location>
        <begin position="17"/>
        <end position="36"/>
    </location>
</feature>
<dbReference type="Proteomes" id="UP000297245">
    <property type="component" value="Unassembled WGS sequence"/>
</dbReference>
<proteinExistence type="predicted"/>
<sequence length="125" mass="14094">SYADVKEENGVSTRKSTMGYVFMVAGAAVSCTRYTWAVSWKSSKQRVVALSTTEAEYLSLVNAGKQAEWMHKFLQGLELTKEYPFTVFVDNTSAISLTEATTKHGRTKHFDTTWAWVREAVRAKE</sequence>
<dbReference type="OrthoDB" id="3344688at2759"/>
<keyword evidence="1" id="KW-0472">Membrane</keyword>
<dbReference type="PANTHER" id="PTHR11439">
    <property type="entry name" value="GAG-POL-RELATED RETROTRANSPOSON"/>
    <property type="match status" value="1"/>
</dbReference>
<organism evidence="2 3">
    <name type="scientific">Dendrothele bispora (strain CBS 962.96)</name>
    <dbReference type="NCBI Taxonomy" id="1314807"/>
    <lineage>
        <taxon>Eukaryota</taxon>
        <taxon>Fungi</taxon>
        <taxon>Dikarya</taxon>
        <taxon>Basidiomycota</taxon>
        <taxon>Agaricomycotina</taxon>
        <taxon>Agaricomycetes</taxon>
        <taxon>Agaricomycetidae</taxon>
        <taxon>Agaricales</taxon>
        <taxon>Agaricales incertae sedis</taxon>
        <taxon>Dendrothele</taxon>
    </lineage>
</organism>
<dbReference type="CDD" id="cd09272">
    <property type="entry name" value="RNase_HI_RT_Ty1"/>
    <property type="match status" value="1"/>
</dbReference>
<dbReference type="EMBL" id="ML179721">
    <property type="protein sequence ID" value="THU82588.1"/>
    <property type="molecule type" value="Genomic_DNA"/>
</dbReference>
<keyword evidence="1" id="KW-0812">Transmembrane</keyword>
<dbReference type="AlphaFoldDB" id="A0A4S8L3L2"/>
<evidence type="ECO:0008006" key="4">
    <source>
        <dbReference type="Google" id="ProtNLM"/>
    </source>
</evidence>
<keyword evidence="1" id="KW-1133">Transmembrane helix</keyword>
<dbReference type="PANTHER" id="PTHR11439:SF483">
    <property type="entry name" value="PEPTIDE SYNTHASE GLIP-LIKE, PUTATIVE (AFU_ORTHOLOGUE AFUA_3G12920)-RELATED"/>
    <property type="match status" value="1"/>
</dbReference>
<gene>
    <name evidence="2" type="ORF">K435DRAFT_627292</name>
</gene>
<protein>
    <recommendedName>
        <fullName evidence="4">Copia protein</fullName>
    </recommendedName>
</protein>
<evidence type="ECO:0000256" key="1">
    <source>
        <dbReference type="SAM" id="Phobius"/>
    </source>
</evidence>
<feature type="non-terminal residue" evidence="2">
    <location>
        <position position="125"/>
    </location>
</feature>